<dbReference type="AlphaFoldDB" id="A0A183BHC6"/>
<reference evidence="2" key="2">
    <citation type="submission" date="2016-06" db="UniProtKB">
        <authorList>
            <consortium name="WormBaseParasite"/>
        </authorList>
    </citation>
    <scope>IDENTIFICATION</scope>
</reference>
<organism evidence="1 2">
    <name type="scientific">Globodera pallida</name>
    <name type="common">Potato cyst nematode worm</name>
    <name type="synonym">Heterodera pallida</name>
    <dbReference type="NCBI Taxonomy" id="36090"/>
    <lineage>
        <taxon>Eukaryota</taxon>
        <taxon>Metazoa</taxon>
        <taxon>Ecdysozoa</taxon>
        <taxon>Nematoda</taxon>
        <taxon>Chromadorea</taxon>
        <taxon>Rhabditida</taxon>
        <taxon>Tylenchina</taxon>
        <taxon>Tylenchomorpha</taxon>
        <taxon>Tylenchoidea</taxon>
        <taxon>Heteroderidae</taxon>
        <taxon>Heteroderinae</taxon>
        <taxon>Globodera</taxon>
    </lineage>
</organism>
<evidence type="ECO:0000313" key="1">
    <source>
        <dbReference type="Proteomes" id="UP000050741"/>
    </source>
</evidence>
<protein>
    <submittedName>
        <fullName evidence="2">DUF4393 domain-containing protein</fullName>
    </submittedName>
</protein>
<accession>A0A183BHC6</accession>
<dbReference type="WBParaSite" id="GPLIN_000000400">
    <property type="protein sequence ID" value="GPLIN_000000400"/>
    <property type="gene ID" value="GPLIN_000000400"/>
</dbReference>
<keyword evidence="1" id="KW-1185">Reference proteome</keyword>
<sequence>MITTRLSTCHCTFVGGFFRSHRSENFKKINKAVNIKCQPRMPKKLLPVTSELKTHFEILLERFLDQKYSQAYLNLFTLYLKTFKQFTAFSEEQAIEALAKLEDFFTKMSLDSEIQLSDLNAQLLTLLKNYDSDERHSWEVSELEQLALYTKHITGNVSDWIQNELEDAWPDELSRAAKNALGIEQISDPYAYNKTAHIIKDAVSSRGVPGFIYTILVSLDWDPIANFWYKCNPDYCFPVKGFHGINFVVLRHEIGSQQRAEQAEKWFEAQKSAMIKTIRDNDKISDLGSLIRKGAKVRRKLEEFAH</sequence>
<reference evidence="1" key="1">
    <citation type="submission" date="2014-05" db="EMBL/GenBank/DDBJ databases">
        <title>The genome and life-stage specific transcriptomes of Globodera pallida elucidate key aspects of plant parasitism by a cyst nematode.</title>
        <authorList>
            <person name="Cotton J.A."/>
            <person name="Lilley C.J."/>
            <person name="Jones L.M."/>
            <person name="Kikuchi T."/>
            <person name="Reid A.J."/>
            <person name="Thorpe P."/>
            <person name="Tsai I.J."/>
            <person name="Beasley H."/>
            <person name="Blok V."/>
            <person name="Cock P.J.A."/>
            <person name="Van den Akker S.E."/>
            <person name="Holroyd N."/>
            <person name="Hunt M."/>
            <person name="Mantelin S."/>
            <person name="Naghra H."/>
            <person name="Pain A."/>
            <person name="Palomares-Rius J.E."/>
            <person name="Zarowiecki M."/>
            <person name="Berriman M."/>
            <person name="Jones J.T."/>
            <person name="Urwin P.E."/>
        </authorList>
    </citation>
    <scope>NUCLEOTIDE SEQUENCE [LARGE SCALE GENOMIC DNA]</scope>
    <source>
        <strain evidence="1">Lindley</strain>
    </source>
</reference>
<evidence type="ECO:0000313" key="2">
    <source>
        <dbReference type="WBParaSite" id="GPLIN_000000400"/>
    </source>
</evidence>
<name>A0A183BHC6_GLOPA</name>
<proteinExistence type="predicted"/>
<dbReference type="Proteomes" id="UP000050741">
    <property type="component" value="Unassembled WGS sequence"/>
</dbReference>